<dbReference type="Pfam" id="PF09413">
    <property type="entry name" value="DUF2007"/>
    <property type="match status" value="1"/>
</dbReference>
<sequence length="99" mass="10242">MHSKGRPMQTVYNADSIVDAQITKDALEDAGIPAFIAGAALMGGIGQLPARGFIRVMVPDIALPEAQRILAEVFPEPAADARVAGLDPAAFGPTGFKPA</sequence>
<reference evidence="3" key="1">
    <citation type="submission" date="2013-08" db="EMBL/GenBank/DDBJ databases">
        <authorList>
            <person name="Mendez C."/>
            <person name="Richter M."/>
            <person name="Ferrer M."/>
            <person name="Sanchez J."/>
        </authorList>
    </citation>
    <scope>NUCLEOTIDE SEQUENCE</scope>
</reference>
<protein>
    <recommendedName>
        <fullName evidence="1">DUF2007 domain-containing protein</fullName>
    </recommendedName>
</protein>
<proteinExistence type="predicted"/>
<comment type="caution">
    <text evidence="3">The sequence shown here is derived from an EMBL/GenBank/DDBJ whole genome shotgun (WGS) entry which is preliminary data.</text>
</comment>
<dbReference type="SUPFAM" id="SSF54913">
    <property type="entry name" value="GlnB-like"/>
    <property type="match status" value="1"/>
</dbReference>
<name>T1A8J7_9ZZZZ</name>
<organism evidence="3">
    <name type="scientific">mine drainage metagenome</name>
    <dbReference type="NCBI Taxonomy" id="410659"/>
    <lineage>
        <taxon>unclassified sequences</taxon>
        <taxon>metagenomes</taxon>
        <taxon>ecological metagenomes</taxon>
    </lineage>
</organism>
<evidence type="ECO:0000313" key="2">
    <source>
        <dbReference type="EMBL" id="EQD34748.1"/>
    </source>
</evidence>
<evidence type="ECO:0000259" key="1">
    <source>
        <dbReference type="Pfam" id="PF09413"/>
    </source>
</evidence>
<dbReference type="EMBL" id="AUZY01011401">
    <property type="protein sequence ID" value="EQD34748.1"/>
    <property type="molecule type" value="Genomic_DNA"/>
</dbReference>
<evidence type="ECO:0000313" key="3">
    <source>
        <dbReference type="EMBL" id="EQD38185.1"/>
    </source>
</evidence>
<dbReference type="AlphaFoldDB" id="T1A8J7"/>
<dbReference type="InterPro" id="IPR018551">
    <property type="entry name" value="DUF2007"/>
</dbReference>
<reference evidence="3" key="2">
    <citation type="journal article" date="2014" name="ISME J.">
        <title>Microbial stratification in low pH oxic and suboxic macroscopic growths along an acid mine drainage.</title>
        <authorList>
            <person name="Mendez-Garcia C."/>
            <person name="Mesa V."/>
            <person name="Sprenger R.R."/>
            <person name="Richter M."/>
            <person name="Diez M.S."/>
            <person name="Solano J."/>
            <person name="Bargiela R."/>
            <person name="Golyshina O.V."/>
            <person name="Manteca A."/>
            <person name="Ramos J.L."/>
            <person name="Gallego J.R."/>
            <person name="Llorente I."/>
            <person name="Martins Dos Santos V.A."/>
            <person name="Jensen O.N."/>
            <person name="Pelaez A.I."/>
            <person name="Sanchez J."/>
            <person name="Ferrer M."/>
        </authorList>
    </citation>
    <scope>NUCLEOTIDE SEQUENCE</scope>
</reference>
<dbReference type="InterPro" id="IPR011322">
    <property type="entry name" value="N-reg_PII-like_a/b"/>
</dbReference>
<accession>T1A8J7</accession>
<gene>
    <name evidence="2" type="ORF">B1B_17078</name>
    <name evidence="3" type="ORF">B2A_11574</name>
</gene>
<feature type="domain" description="DUF2007" evidence="1">
    <location>
        <begin position="8"/>
        <end position="72"/>
    </location>
</feature>
<dbReference type="Gene3D" id="3.30.70.790">
    <property type="entry name" value="UreE, C-terminal domain"/>
    <property type="match status" value="1"/>
</dbReference>
<dbReference type="EMBL" id="AUZZ01008359">
    <property type="protein sequence ID" value="EQD38185.1"/>
    <property type="molecule type" value="Genomic_DNA"/>
</dbReference>